<feature type="compositionally biased region" description="Basic residues" evidence="1">
    <location>
        <begin position="166"/>
        <end position="180"/>
    </location>
</feature>
<dbReference type="EMBL" id="CM002912">
    <property type="protein sequence ID" value="KMY96571.1"/>
    <property type="molecule type" value="Genomic_DNA"/>
</dbReference>
<dbReference type="EMBL" id="CM002912">
    <property type="protein sequence ID" value="KMY96573.1"/>
    <property type="molecule type" value="Genomic_DNA"/>
</dbReference>
<evidence type="ECO:0000256" key="1">
    <source>
        <dbReference type="SAM" id="MobiDB-lite"/>
    </source>
</evidence>
<evidence type="ECO:0000313" key="4">
    <source>
        <dbReference type="EMBL" id="KMY96573.1"/>
    </source>
</evidence>
<organism evidence="3">
    <name type="scientific">Drosophila simulans</name>
    <name type="common">Fruit fly</name>
    <dbReference type="NCBI Taxonomy" id="7240"/>
    <lineage>
        <taxon>Eukaryota</taxon>
        <taxon>Metazoa</taxon>
        <taxon>Ecdysozoa</taxon>
        <taxon>Arthropoda</taxon>
        <taxon>Hexapoda</taxon>
        <taxon>Insecta</taxon>
        <taxon>Pterygota</taxon>
        <taxon>Neoptera</taxon>
        <taxon>Endopterygota</taxon>
        <taxon>Diptera</taxon>
        <taxon>Brachycera</taxon>
        <taxon>Muscomorpha</taxon>
        <taxon>Ephydroidea</taxon>
        <taxon>Drosophilidae</taxon>
        <taxon>Drosophila</taxon>
        <taxon>Sophophora</taxon>
    </lineage>
</organism>
<dbReference type="SUPFAM" id="SSF54236">
    <property type="entry name" value="Ubiquitin-like"/>
    <property type="match status" value="1"/>
</dbReference>
<accession>A0A0J9RLD7</accession>
<evidence type="ECO:0000313" key="5">
    <source>
        <dbReference type="EMBL" id="KMY96574.1"/>
    </source>
</evidence>
<dbReference type="PANTHER" id="PTHR15286:SF1">
    <property type="entry name" value="FI07216P"/>
    <property type="match status" value="1"/>
</dbReference>
<reference evidence="3" key="2">
    <citation type="submission" date="2014-06" db="EMBL/GenBank/DDBJ databases">
        <authorList>
            <person name="Hu T."/>
            <person name="Eisen M.B."/>
            <person name="Thornton K.R."/>
            <person name="Andolfatto P."/>
        </authorList>
    </citation>
    <scope>NUCLEOTIDE SEQUENCE</scope>
    <source>
        <strain evidence="3">W501</strain>
    </source>
</reference>
<feature type="region of interest" description="Disordered" evidence="1">
    <location>
        <begin position="156"/>
        <end position="180"/>
    </location>
</feature>
<dbReference type="KEGG" id="dsi:Dsimw501_GD13549"/>
<dbReference type="Proteomes" id="UP000035880">
    <property type="component" value="Chromosome 3L"/>
</dbReference>
<dbReference type="InterPro" id="IPR029071">
    <property type="entry name" value="Ubiquitin-like_domsf"/>
</dbReference>
<dbReference type="InterPro" id="IPR033593">
    <property type="entry name" value="N-RASSF"/>
</dbReference>
<name>A0A0J9RLD7_DROSI</name>
<evidence type="ECO:0000313" key="2">
    <source>
        <dbReference type="EMBL" id="KMY96571.1"/>
    </source>
</evidence>
<dbReference type="OrthoDB" id="10034447at2759"/>
<reference evidence="3" key="3">
    <citation type="submission" date="2015-04" db="EMBL/GenBank/DDBJ databases">
        <authorList>
            <consortium name="FlyBase"/>
        </authorList>
    </citation>
    <scope>NUCLEOTIDE SEQUENCE</scope>
    <source>
        <strain evidence="3">W501</strain>
    </source>
</reference>
<feature type="compositionally biased region" description="Polar residues" evidence="1">
    <location>
        <begin position="120"/>
        <end position="129"/>
    </location>
</feature>
<protein>
    <submittedName>
        <fullName evidence="2">Uncharacterized protein, isoform B</fullName>
    </submittedName>
    <submittedName>
        <fullName evidence="3">Uncharacterized protein, isoform C</fullName>
    </submittedName>
    <submittedName>
        <fullName evidence="4">Uncharacterized protein, isoform D</fullName>
    </submittedName>
    <submittedName>
        <fullName evidence="5">Uncharacterized protein, isoform E</fullName>
    </submittedName>
</protein>
<feature type="region of interest" description="Disordered" evidence="1">
    <location>
        <begin position="120"/>
        <end position="144"/>
    </location>
</feature>
<evidence type="ECO:0000313" key="3">
    <source>
        <dbReference type="EMBL" id="KMY96572.1"/>
    </source>
</evidence>
<proteinExistence type="predicted"/>
<dbReference type="AlphaFoldDB" id="A0A0J9RLD7"/>
<feature type="region of interest" description="Disordered" evidence="1">
    <location>
        <begin position="452"/>
        <end position="490"/>
    </location>
</feature>
<gene>
    <name evidence="3" type="primary">Dsim\GD13549</name>
    <name evidence="3" type="ORF">Dsimw501_GD13549</name>
</gene>
<dbReference type="EMBL" id="CM002912">
    <property type="protein sequence ID" value="KMY96574.1"/>
    <property type="molecule type" value="Genomic_DNA"/>
</dbReference>
<dbReference type="Bgee" id="FBgn0185259">
    <property type="expression patterns" value="Expressed in embryo and 3 other cell types or tissues"/>
</dbReference>
<dbReference type="PANTHER" id="PTHR15286">
    <property type="entry name" value="RAS-ASSOCIATING DOMAIN CONTAINING PROTEIN"/>
    <property type="match status" value="1"/>
</dbReference>
<dbReference type="Gene3D" id="3.10.20.90">
    <property type="entry name" value="Phosphatidylinositol 3-kinase Catalytic Subunit, Chain A, domain 1"/>
    <property type="match status" value="1"/>
</dbReference>
<sequence>MTTNGFGMQSLPPPGDEAIGVIPSQSKSFSIWVNGEEHWISGADSSTTCADLICALISYQIDKQHVLSKEEVLAPQQFAIVQKQRHYEEYLDSSARLLDVITSLHAMPKEEYQLQLRHLGTSSRKQVPTTDKDSGMGSPVDSSRSMRIRRRGKLLYTKTTDNTNTKHSKRSRKLQQRNHHLTPNESLLTIILAQDETILQQMTMLHEKDRQILKIEEEKHQVRERELGKNYLLETYLKDLDEPQEKGEDLELFAEKTQINADRNFGTMSDRTFQTALNSDTMQDEIRLYWLEKIHEVNKELQCEEELLLSLHSKVRRYQVKQAYQTKSEVLLQIERLDTELAAQVADIHHVERKLFTANEQLKAKLAVLECLSREFETTVSGGVQEGDVVAGSKASAKVQQSQHAGNWLHVVKKLFAADHLNRRLTQQALSEKNLTDRLIPDKGISKQMFEVLGSPDPSTSTSVKKKELGTRQAISPSSEGDIQHLGTLV</sequence>
<reference evidence="3" key="1">
    <citation type="journal article" date="2013" name="Genome Res.">
        <title>A second-generation assembly of the Drosophila simulans genome provides new insights into patterns of lineage-specific divergence.</title>
        <authorList>
            <person name="Hu T.T."/>
            <person name="Eisen M.B."/>
            <person name="Thornton K.R."/>
            <person name="Andolfatto P."/>
        </authorList>
    </citation>
    <scope>NUCLEOTIDE SEQUENCE [LARGE SCALE GENOMIC DNA]</scope>
    <source>
        <strain evidence="3">W501</strain>
    </source>
</reference>
<dbReference type="EMBL" id="CM002912">
    <property type="protein sequence ID" value="KMY96572.1"/>
    <property type="molecule type" value="Genomic_DNA"/>
</dbReference>